<dbReference type="Gene3D" id="1.10.530.40">
    <property type="match status" value="1"/>
</dbReference>
<evidence type="ECO:0000256" key="1">
    <source>
        <dbReference type="ARBA" id="ARBA00022529"/>
    </source>
</evidence>
<organism evidence="4 5">
    <name type="scientific">Pseudomonas umsongensis</name>
    <dbReference type="NCBI Taxonomy" id="198618"/>
    <lineage>
        <taxon>Bacteria</taxon>
        <taxon>Pseudomonadati</taxon>
        <taxon>Pseudomonadota</taxon>
        <taxon>Gammaproteobacteria</taxon>
        <taxon>Pseudomonadales</taxon>
        <taxon>Pseudomonadaceae</taxon>
        <taxon>Pseudomonas</taxon>
    </lineage>
</organism>
<dbReference type="GO" id="GO:0042742">
    <property type="term" value="P:defense response to bacterium"/>
    <property type="evidence" value="ECO:0007669"/>
    <property type="project" value="UniProtKB-KW"/>
</dbReference>
<dbReference type="RefSeq" id="WP_168758303.1">
    <property type="nucleotide sequence ID" value="NZ_CP051487.1"/>
</dbReference>
<dbReference type="GO" id="GO:0005509">
    <property type="term" value="F:calcium ion binding"/>
    <property type="evidence" value="ECO:0007669"/>
    <property type="project" value="InterPro"/>
</dbReference>
<feature type="domain" description="EF-hand" evidence="3">
    <location>
        <begin position="556"/>
        <end position="584"/>
    </location>
</feature>
<evidence type="ECO:0000259" key="3">
    <source>
        <dbReference type="PROSITE" id="PS50222"/>
    </source>
</evidence>
<reference evidence="4 5" key="1">
    <citation type="submission" date="2020-04" db="EMBL/GenBank/DDBJ databases">
        <authorList>
            <person name="Yao Y."/>
            <person name="He Z."/>
        </authorList>
    </citation>
    <scope>NUCLEOTIDE SEQUENCE [LARGE SCALE GENOMIC DNA]</scope>
    <source>
        <strain evidence="4 5">CY-1</strain>
    </source>
</reference>
<dbReference type="Gene3D" id="1.10.238.10">
    <property type="entry name" value="EF-hand"/>
    <property type="match status" value="1"/>
</dbReference>
<dbReference type="GO" id="GO:0003796">
    <property type="term" value="F:lysozyme activity"/>
    <property type="evidence" value="ECO:0007669"/>
    <property type="project" value="InterPro"/>
</dbReference>
<dbReference type="GeneID" id="72197989"/>
<dbReference type="KEGG" id="pum:HGP31_17635"/>
<accession>A0AAE6ZVH9</accession>
<keyword evidence="1" id="KW-0929">Antimicrobial</keyword>
<dbReference type="InterPro" id="IPR023347">
    <property type="entry name" value="Lysozyme_dom_sf"/>
</dbReference>
<evidence type="ECO:0000313" key="4">
    <source>
        <dbReference type="EMBL" id="QJC80047.1"/>
    </source>
</evidence>
<dbReference type="InterPro" id="IPR002048">
    <property type="entry name" value="EF_hand_dom"/>
</dbReference>
<dbReference type="Proteomes" id="UP000501367">
    <property type="component" value="Chromosome"/>
</dbReference>
<name>A0AAE6ZVH9_9PSED</name>
<dbReference type="GO" id="GO:0031640">
    <property type="term" value="P:killing of cells of another organism"/>
    <property type="evidence" value="ECO:0007669"/>
    <property type="project" value="UniProtKB-KW"/>
</dbReference>
<evidence type="ECO:0000313" key="5">
    <source>
        <dbReference type="Proteomes" id="UP000501367"/>
    </source>
</evidence>
<dbReference type="EMBL" id="CP051487">
    <property type="protein sequence ID" value="QJC80047.1"/>
    <property type="molecule type" value="Genomic_DNA"/>
</dbReference>
<dbReference type="AlphaFoldDB" id="A0AAE6ZVH9"/>
<dbReference type="Pfam" id="PF13202">
    <property type="entry name" value="EF-hand_5"/>
    <property type="match status" value="1"/>
</dbReference>
<dbReference type="PROSITE" id="PS00018">
    <property type="entry name" value="EF_HAND_1"/>
    <property type="match status" value="1"/>
</dbReference>
<dbReference type="InterPro" id="IPR018247">
    <property type="entry name" value="EF_Hand_1_Ca_BS"/>
</dbReference>
<keyword evidence="2" id="KW-0081">Bacteriolytic enzyme</keyword>
<sequence>MAKLLDWIFGRLYDSSTPSAMPPVWPTHDTQPIPSTTASKADQLPPLKNWCHPFKDTRDPLQQLTHLANATAGFYPLGCNGLWHGGVHFDSGTAAGLKQQSAVHCLADGEVVAYRIDRESPKTTYYAHKLTVQKPFSRNLVLVRHRLQPPKLPNSTDKPPSLIFYSLYMHLEDWAKYEKNSTLARPGFWPESEVHRVKASANDPHPDDPEQRGLNVYYRPWSGKVADFLPCGAEVIISDKGDYRRLENRLGPASLSEADGSLRGYLASRYLHPLVDGEHRIETNGDALKVRSGASLHNQEISKLPNGTIVTVSGEGEFRKLERVRQYVQFASLQSAMEPQATDQIVVLDTPVAIQAGALIGHVGDYHSEGAERAEKKLHLETFSEQDVEVFITASRAWAQRLPARERTWLKLAKGTAVMAPLEGANVTRWPVPSKTDPLSAADLLIPKSQLESLPAEDRIAVPATPDRRAFNWYHLKDLLHDADGNPLNGWVREDVGLTPWVSPWDWVGYEVLHDYGRPIHAMASFMRGMRRFSEAQLERYQTLADDEDRGPIRSRLFDIIDRNRDGKITAEELQAALRVPAQAQAIAQMIIRKESEWFHRAHVWDVLDEMLGHSGSTPHLNWLAEKERIKEISWWEEVAEKVGLPSWGKVYHFHPIGLIASFCAAIDEDDLGWLIVPYGQLTFDAEGNDIDDELHPLSKYFSRVAHWPGGVSGVTIGRGYDLGQRPNPGRDLNDAGVQEPLRSWLIGAKGLQGAAARDYIANASDEIRKHQINRWQQYCLFLLVYDHMKKEVIRISNSNINKADYGVLRWDEVSGKVQDIVIDLIYRGDYTTNSRSYIQKPFVDNNIWAVRSIISNRVYWGGVPDDRFKRRAEYL</sequence>
<dbReference type="PROSITE" id="PS50222">
    <property type="entry name" value="EF_HAND_2"/>
    <property type="match status" value="1"/>
</dbReference>
<evidence type="ECO:0000256" key="2">
    <source>
        <dbReference type="ARBA" id="ARBA00022638"/>
    </source>
</evidence>
<gene>
    <name evidence="4" type="ORF">HGP31_17635</name>
</gene>
<proteinExistence type="predicted"/>
<protein>
    <recommendedName>
        <fullName evidence="3">EF-hand domain-containing protein</fullName>
    </recommendedName>
</protein>